<dbReference type="Gramene" id="TuG1812G0200005172.01.T01">
    <property type="protein sequence ID" value="TuG1812G0200005172.01.T01.cds345795"/>
    <property type="gene ID" value="TuG1812G0200005172.01"/>
</dbReference>
<feature type="region of interest" description="Disordered" evidence="1">
    <location>
        <begin position="87"/>
        <end position="114"/>
    </location>
</feature>
<accession>A0A8R7PK45</accession>
<name>A0A8R7PK45_TRIUA</name>
<sequence>MHKQASKQEREMELEEEEEGEKKACLFALSLELEVVLDEPADLLLELLRVGSLPGPGPQRRLPVLHRPDALVAVVAADARLLVLPAGADAEGEGGQAGGRSGGAGDGGEGAEAAQAQLRAAGLLPRHPYLRP</sequence>
<organism evidence="2 3">
    <name type="scientific">Triticum urartu</name>
    <name type="common">Red wild einkorn</name>
    <name type="synonym">Crithodium urartu</name>
    <dbReference type="NCBI Taxonomy" id="4572"/>
    <lineage>
        <taxon>Eukaryota</taxon>
        <taxon>Viridiplantae</taxon>
        <taxon>Streptophyta</taxon>
        <taxon>Embryophyta</taxon>
        <taxon>Tracheophyta</taxon>
        <taxon>Spermatophyta</taxon>
        <taxon>Magnoliopsida</taxon>
        <taxon>Liliopsida</taxon>
        <taxon>Poales</taxon>
        <taxon>Poaceae</taxon>
        <taxon>BOP clade</taxon>
        <taxon>Pooideae</taxon>
        <taxon>Triticodae</taxon>
        <taxon>Triticeae</taxon>
        <taxon>Triticinae</taxon>
        <taxon>Triticum</taxon>
    </lineage>
</organism>
<dbReference type="Proteomes" id="UP000015106">
    <property type="component" value="Chromosome 2"/>
</dbReference>
<reference evidence="2" key="2">
    <citation type="submission" date="2018-03" db="EMBL/GenBank/DDBJ databases">
        <title>The Triticum urartu genome reveals the dynamic nature of wheat genome evolution.</title>
        <authorList>
            <person name="Ling H."/>
            <person name="Ma B."/>
            <person name="Shi X."/>
            <person name="Liu H."/>
            <person name="Dong L."/>
            <person name="Sun H."/>
            <person name="Cao Y."/>
            <person name="Gao Q."/>
            <person name="Zheng S."/>
            <person name="Li Y."/>
            <person name="Yu Y."/>
            <person name="Du H."/>
            <person name="Qi M."/>
            <person name="Li Y."/>
            <person name="Yu H."/>
            <person name="Cui Y."/>
            <person name="Wang N."/>
            <person name="Chen C."/>
            <person name="Wu H."/>
            <person name="Zhao Y."/>
            <person name="Zhang J."/>
            <person name="Li Y."/>
            <person name="Zhou W."/>
            <person name="Zhang B."/>
            <person name="Hu W."/>
            <person name="Eijk M."/>
            <person name="Tang J."/>
            <person name="Witsenboer H."/>
            <person name="Zhao S."/>
            <person name="Li Z."/>
            <person name="Zhang A."/>
            <person name="Wang D."/>
            <person name="Liang C."/>
        </authorList>
    </citation>
    <scope>NUCLEOTIDE SEQUENCE [LARGE SCALE GENOMIC DNA]</scope>
    <source>
        <strain evidence="2">cv. G1812</strain>
    </source>
</reference>
<reference evidence="2" key="3">
    <citation type="submission" date="2022-06" db="UniProtKB">
        <authorList>
            <consortium name="EnsemblPlants"/>
        </authorList>
    </citation>
    <scope>IDENTIFICATION</scope>
</reference>
<feature type="compositionally biased region" description="Gly residues" evidence="1">
    <location>
        <begin position="93"/>
        <end position="110"/>
    </location>
</feature>
<proteinExistence type="predicted"/>
<dbReference type="AlphaFoldDB" id="A0A8R7PK45"/>
<reference evidence="3" key="1">
    <citation type="journal article" date="2013" name="Nature">
        <title>Draft genome of the wheat A-genome progenitor Triticum urartu.</title>
        <authorList>
            <person name="Ling H.Q."/>
            <person name="Zhao S."/>
            <person name="Liu D."/>
            <person name="Wang J."/>
            <person name="Sun H."/>
            <person name="Zhang C."/>
            <person name="Fan H."/>
            <person name="Li D."/>
            <person name="Dong L."/>
            <person name="Tao Y."/>
            <person name="Gao C."/>
            <person name="Wu H."/>
            <person name="Li Y."/>
            <person name="Cui Y."/>
            <person name="Guo X."/>
            <person name="Zheng S."/>
            <person name="Wang B."/>
            <person name="Yu K."/>
            <person name="Liang Q."/>
            <person name="Yang W."/>
            <person name="Lou X."/>
            <person name="Chen J."/>
            <person name="Feng M."/>
            <person name="Jian J."/>
            <person name="Zhang X."/>
            <person name="Luo G."/>
            <person name="Jiang Y."/>
            <person name="Liu J."/>
            <person name="Wang Z."/>
            <person name="Sha Y."/>
            <person name="Zhang B."/>
            <person name="Wu H."/>
            <person name="Tang D."/>
            <person name="Shen Q."/>
            <person name="Xue P."/>
            <person name="Zou S."/>
            <person name="Wang X."/>
            <person name="Liu X."/>
            <person name="Wang F."/>
            <person name="Yang Y."/>
            <person name="An X."/>
            <person name="Dong Z."/>
            <person name="Zhang K."/>
            <person name="Zhang X."/>
            <person name="Luo M.C."/>
            <person name="Dvorak J."/>
            <person name="Tong Y."/>
            <person name="Wang J."/>
            <person name="Yang H."/>
            <person name="Li Z."/>
            <person name="Wang D."/>
            <person name="Zhang A."/>
            <person name="Wang J."/>
        </authorList>
    </citation>
    <scope>NUCLEOTIDE SEQUENCE</scope>
    <source>
        <strain evidence="3">cv. G1812</strain>
    </source>
</reference>
<protein>
    <submittedName>
        <fullName evidence="2">Uncharacterized protein</fullName>
    </submittedName>
</protein>
<evidence type="ECO:0000256" key="1">
    <source>
        <dbReference type="SAM" id="MobiDB-lite"/>
    </source>
</evidence>
<keyword evidence="3" id="KW-1185">Reference proteome</keyword>
<evidence type="ECO:0000313" key="3">
    <source>
        <dbReference type="Proteomes" id="UP000015106"/>
    </source>
</evidence>
<evidence type="ECO:0000313" key="2">
    <source>
        <dbReference type="EnsemblPlants" id="TuG1812G0200005172.01.T01.cds345795"/>
    </source>
</evidence>
<dbReference type="EnsemblPlants" id="TuG1812G0200005172.01.T01">
    <property type="protein sequence ID" value="TuG1812G0200005172.01.T01.cds345795"/>
    <property type="gene ID" value="TuG1812G0200005172.01"/>
</dbReference>